<dbReference type="Gene3D" id="3.30.160.250">
    <property type="match status" value="1"/>
</dbReference>
<evidence type="ECO:0000313" key="3">
    <source>
        <dbReference type="Proteomes" id="UP000433359"/>
    </source>
</evidence>
<gene>
    <name evidence="2" type="ORF">FYJ25_03670</name>
</gene>
<reference evidence="2 3" key="1">
    <citation type="submission" date="2019-08" db="EMBL/GenBank/DDBJ databases">
        <title>In-depth cultivation of the pig gut microbiome towards novel bacterial diversity and tailored functional studies.</title>
        <authorList>
            <person name="Wylensek D."/>
            <person name="Hitch T.C.A."/>
            <person name="Clavel T."/>
        </authorList>
    </citation>
    <scope>NUCLEOTIDE SEQUENCE [LARGE SCALE GENOMIC DNA]</scope>
    <source>
        <strain evidence="2 3">BSM-383-APC-4H</strain>
    </source>
</reference>
<sequence>MLSAYPACFIKEDSGYSIIFPDLDIATCGDTLDDAFSMAVDCLAGFLYSANLDGEHISPASSLNDINIDKVMQELDVTSDEAFVNIVTVDVAEYAKSHFTKSVRKNLTIPSWLNDAAIKQNINFSQVLQEALLSKIQSH</sequence>
<accession>A0A6N7YET6</accession>
<comment type="caution">
    <text evidence="2">The sequence shown here is derived from an EMBL/GenBank/DDBJ whole genome shotgun (WGS) entry which is preliminary data.</text>
</comment>
<evidence type="ECO:0000259" key="1">
    <source>
        <dbReference type="Pfam" id="PF15919"/>
    </source>
</evidence>
<proteinExistence type="predicted"/>
<dbReference type="RefSeq" id="WP_021907506.1">
    <property type="nucleotide sequence ID" value="NZ_CAXYLQ010000014.1"/>
</dbReference>
<dbReference type="InterPro" id="IPR035069">
    <property type="entry name" value="TTHA1013/TTHA0281-like"/>
</dbReference>
<dbReference type="AlphaFoldDB" id="A0A6N7YET6"/>
<organism evidence="2 3">
    <name type="scientific">Anaerobutyricum soehngenii</name>
    <dbReference type="NCBI Taxonomy" id="105843"/>
    <lineage>
        <taxon>Bacteria</taxon>
        <taxon>Bacillati</taxon>
        <taxon>Bacillota</taxon>
        <taxon>Clostridia</taxon>
        <taxon>Lachnospirales</taxon>
        <taxon>Lachnospiraceae</taxon>
        <taxon>Anaerobutyricum</taxon>
    </lineage>
</organism>
<protein>
    <submittedName>
        <fullName evidence="2">HicB family protein</fullName>
    </submittedName>
</protein>
<evidence type="ECO:0000313" key="2">
    <source>
        <dbReference type="EMBL" id="MSU81478.1"/>
    </source>
</evidence>
<dbReference type="Proteomes" id="UP000433359">
    <property type="component" value="Unassembled WGS sequence"/>
</dbReference>
<dbReference type="Pfam" id="PF15919">
    <property type="entry name" value="HicB_lk_antitox"/>
    <property type="match status" value="1"/>
</dbReference>
<dbReference type="EMBL" id="VULP01000004">
    <property type="protein sequence ID" value="MSU81478.1"/>
    <property type="molecule type" value="Genomic_DNA"/>
</dbReference>
<dbReference type="InterPro" id="IPR031807">
    <property type="entry name" value="HicB-like"/>
</dbReference>
<dbReference type="SUPFAM" id="SSF143100">
    <property type="entry name" value="TTHA1013/TTHA0281-like"/>
    <property type="match status" value="1"/>
</dbReference>
<name>A0A6N7YET6_9FIRM</name>
<feature type="domain" description="HicB-like antitoxin of toxin-antitoxin system" evidence="1">
    <location>
        <begin position="6"/>
        <end position="114"/>
    </location>
</feature>